<feature type="region of interest" description="Disordered" evidence="1">
    <location>
        <begin position="1"/>
        <end position="27"/>
    </location>
</feature>
<dbReference type="EMBL" id="BAAAQN010000007">
    <property type="protein sequence ID" value="GAA2021590.1"/>
    <property type="molecule type" value="Genomic_DNA"/>
</dbReference>
<protein>
    <submittedName>
        <fullName evidence="2">Uncharacterized protein</fullName>
    </submittedName>
</protein>
<sequence length="120" mass="13529">MRHERLTEAQARQRVADERRWRDPGPPTPARVVIAFHPFHERSPEFAAIAGHHPATWEAIWTDATEGGEPNMAHIRGRFESHDESPREAIDWAVERCDNVWISALGTAAAVPLEEYLAGS</sequence>
<comment type="caution">
    <text evidence="2">The sequence shown here is derived from an EMBL/GenBank/DDBJ whole genome shotgun (WGS) entry which is preliminary data.</text>
</comment>
<evidence type="ECO:0000313" key="3">
    <source>
        <dbReference type="Proteomes" id="UP001500751"/>
    </source>
</evidence>
<dbReference type="Proteomes" id="UP001500751">
    <property type="component" value="Unassembled WGS sequence"/>
</dbReference>
<accession>A0ABN2TTZ7</accession>
<proteinExistence type="predicted"/>
<keyword evidence="3" id="KW-1185">Reference proteome</keyword>
<evidence type="ECO:0000313" key="2">
    <source>
        <dbReference type="EMBL" id="GAA2021590.1"/>
    </source>
</evidence>
<organism evidence="2 3">
    <name type="scientific">Catenulispora yoronensis</name>
    <dbReference type="NCBI Taxonomy" id="450799"/>
    <lineage>
        <taxon>Bacteria</taxon>
        <taxon>Bacillati</taxon>
        <taxon>Actinomycetota</taxon>
        <taxon>Actinomycetes</taxon>
        <taxon>Catenulisporales</taxon>
        <taxon>Catenulisporaceae</taxon>
        <taxon>Catenulispora</taxon>
    </lineage>
</organism>
<name>A0ABN2TTZ7_9ACTN</name>
<feature type="compositionally biased region" description="Basic and acidic residues" evidence="1">
    <location>
        <begin position="14"/>
        <end position="23"/>
    </location>
</feature>
<reference evidence="2 3" key="1">
    <citation type="journal article" date="2019" name="Int. J. Syst. Evol. Microbiol.">
        <title>The Global Catalogue of Microorganisms (GCM) 10K type strain sequencing project: providing services to taxonomists for standard genome sequencing and annotation.</title>
        <authorList>
            <consortium name="The Broad Institute Genomics Platform"/>
            <consortium name="The Broad Institute Genome Sequencing Center for Infectious Disease"/>
            <person name="Wu L."/>
            <person name="Ma J."/>
        </authorList>
    </citation>
    <scope>NUCLEOTIDE SEQUENCE [LARGE SCALE GENOMIC DNA]</scope>
    <source>
        <strain evidence="2 3">JCM 16014</strain>
    </source>
</reference>
<evidence type="ECO:0000256" key="1">
    <source>
        <dbReference type="SAM" id="MobiDB-lite"/>
    </source>
</evidence>
<gene>
    <name evidence="2" type="ORF">GCM10009839_18370</name>
</gene>